<reference evidence="1 2" key="1">
    <citation type="journal article" date="2024" name="Commun. Biol.">
        <title>Comparative genomic analysis of thermophilic fungi reveals convergent evolutionary adaptations and gene losses.</title>
        <authorList>
            <person name="Steindorff A.S."/>
            <person name="Aguilar-Pontes M.V."/>
            <person name="Robinson A.J."/>
            <person name="Andreopoulos B."/>
            <person name="LaButti K."/>
            <person name="Kuo A."/>
            <person name="Mondo S."/>
            <person name="Riley R."/>
            <person name="Otillar R."/>
            <person name="Haridas S."/>
            <person name="Lipzen A."/>
            <person name="Grimwood J."/>
            <person name="Schmutz J."/>
            <person name="Clum A."/>
            <person name="Reid I.D."/>
            <person name="Moisan M.C."/>
            <person name="Butler G."/>
            <person name="Nguyen T.T.M."/>
            <person name="Dewar K."/>
            <person name="Conant G."/>
            <person name="Drula E."/>
            <person name="Henrissat B."/>
            <person name="Hansel C."/>
            <person name="Singer S."/>
            <person name="Hutchinson M.I."/>
            <person name="de Vries R.P."/>
            <person name="Natvig D.O."/>
            <person name="Powell A.J."/>
            <person name="Tsang A."/>
            <person name="Grigoriev I.V."/>
        </authorList>
    </citation>
    <scope>NUCLEOTIDE SEQUENCE [LARGE SCALE GENOMIC DNA]</scope>
    <source>
        <strain evidence="1 2">ATCC 24622</strain>
    </source>
</reference>
<proteinExistence type="predicted"/>
<evidence type="ECO:0000313" key="2">
    <source>
        <dbReference type="Proteomes" id="UP001586593"/>
    </source>
</evidence>
<accession>A0ABR3XGC6</accession>
<dbReference type="InterPro" id="IPR027417">
    <property type="entry name" value="P-loop_NTPase"/>
</dbReference>
<protein>
    <recommendedName>
        <fullName evidence="3">D-glycerate 3-kinase</fullName>
    </recommendedName>
</protein>
<organism evidence="1 2">
    <name type="scientific">Phialemonium thermophilum</name>
    <dbReference type="NCBI Taxonomy" id="223376"/>
    <lineage>
        <taxon>Eukaryota</taxon>
        <taxon>Fungi</taxon>
        <taxon>Dikarya</taxon>
        <taxon>Ascomycota</taxon>
        <taxon>Pezizomycotina</taxon>
        <taxon>Sordariomycetes</taxon>
        <taxon>Sordariomycetidae</taxon>
        <taxon>Cephalothecales</taxon>
        <taxon>Cephalothecaceae</taxon>
        <taxon>Phialemonium</taxon>
    </lineage>
</organism>
<dbReference type="PANTHER" id="PTHR10285">
    <property type="entry name" value="URIDINE KINASE"/>
    <property type="match status" value="1"/>
</dbReference>
<evidence type="ECO:0000313" key="1">
    <source>
        <dbReference type="EMBL" id="KAL1874752.1"/>
    </source>
</evidence>
<name>A0ABR3XGC6_9PEZI</name>
<keyword evidence="2" id="KW-1185">Reference proteome</keyword>
<sequence length="317" mass="36528">MVIPQSSLDQVLVLLLPVIRQYLAKRLTTTDTLPPFVLGLTGLQGSGKSTWADALAVALQEQHQYKVINVSLDDFYHDHETLVRIRRESGGNPLLQTRGQPGTHDVRLATDFFAALSQGREEVRIPRFDKARFDGEGDRVPQEEWQCVTPPIDVIIFEGWCLGFQALHSQDLTARWQRSRQQKDKDIGTQQAQGRDPRFTTETLADIDLQYLLAVNTALETYNKNFMAQDRFNSFVHLDTDDLENVYRWRLDQEHALWRARGAGMTDEAVIKFVRGYMPSYELYLDRLRRQSFAEPPGCHLRVILDKQRNVNRVECI</sequence>
<gene>
    <name evidence="1" type="ORF">VTK73DRAFT_229</name>
</gene>
<dbReference type="Proteomes" id="UP001586593">
    <property type="component" value="Unassembled WGS sequence"/>
</dbReference>
<dbReference type="SUPFAM" id="SSF52540">
    <property type="entry name" value="P-loop containing nucleoside triphosphate hydrolases"/>
    <property type="match status" value="1"/>
</dbReference>
<dbReference type="EMBL" id="JAZHXJ010000102">
    <property type="protein sequence ID" value="KAL1874752.1"/>
    <property type="molecule type" value="Genomic_DNA"/>
</dbReference>
<dbReference type="Gene3D" id="3.40.50.300">
    <property type="entry name" value="P-loop containing nucleotide triphosphate hydrolases"/>
    <property type="match status" value="1"/>
</dbReference>
<evidence type="ECO:0008006" key="3">
    <source>
        <dbReference type="Google" id="ProtNLM"/>
    </source>
</evidence>
<comment type="caution">
    <text evidence="1">The sequence shown here is derived from an EMBL/GenBank/DDBJ whole genome shotgun (WGS) entry which is preliminary data.</text>
</comment>